<sequence length="131" mass="15237">MLNKHFQRQVNSLCVLCRHEERGCTWQGDVSTFDSHVQFCAMKYAPLINTKINSLVCGKDVERQPIANSTSQSGALQKDDKLIVHCHFKERGPRKLYRGSATSDDQFAYFTPVDSTSLYRYEWSTEKWRRL</sequence>
<evidence type="ECO:0000313" key="1">
    <source>
        <dbReference type="EMBL" id="CAI7995526.1"/>
    </source>
</evidence>
<reference evidence="1" key="1">
    <citation type="submission" date="2023-03" db="EMBL/GenBank/DDBJ databases">
        <authorList>
            <person name="Steffen K."/>
            <person name="Cardenas P."/>
        </authorList>
    </citation>
    <scope>NUCLEOTIDE SEQUENCE</scope>
</reference>
<feature type="non-terminal residue" evidence="1">
    <location>
        <position position="1"/>
    </location>
</feature>
<name>A0AA35QX55_GEOBA</name>
<protein>
    <submittedName>
        <fullName evidence="1">Uncharacterized protein</fullName>
    </submittedName>
</protein>
<evidence type="ECO:0000313" key="2">
    <source>
        <dbReference type="Proteomes" id="UP001174909"/>
    </source>
</evidence>
<accession>A0AA35QX55</accession>
<comment type="caution">
    <text evidence="1">The sequence shown here is derived from an EMBL/GenBank/DDBJ whole genome shotgun (WGS) entry which is preliminary data.</text>
</comment>
<keyword evidence="2" id="KW-1185">Reference proteome</keyword>
<dbReference type="AlphaFoldDB" id="A0AA35QX55"/>
<gene>
    <name evidence="1" type="ORF">GBAR_LOCUS1706</name>
</gene>
<organism evidence="1 2">
    <name type="scientific">Geodia barretti</name>
    <name type="common">Barrett's horny sponge</name>
    <dbReference type="NCBI Taxonomy" id="519541"/>
    <lineage>
        <taxon>Eukaryota</taxon>
        <taxon>Metazoa</taxon>
        <taxon>Porifera</taxon>
        <taxon>Demospongiae</taxon>
        <taxon>Heteroscleromorpha</taxon>
        <taxon>Tetractinellida</taxon>
        <taxon>Astrophorina</taxon>
        <taxon>Geodiidae</taxon>
        <taxon>Geodia</taxon>
    </lineage>
</organism>
<dbReference type="EMBL" id="CASHTH010000248">
    <property type="protein sequence ID" value="CAI7995526.1"/>
    <property type="molecule type" value="Genomic_DNA"/>
</dbReference>
<proteinExistence type="predicted"/>
<dbReference type="SUPFAM" id="SSF49599">
    <property type="entry name" value="TRAF domain-like"/>
    <property type="match status" value="1"/>
</dbReference>
<dbReference type="Proteomes" id="UP001174909">
    <property type="component" value="Unassembled WGS sequence"/>
</dbReference>